<reference evidence="1" key="1">
    <citation type="submission" date="2023-04" db="EMBL/GenBank/DDBJ databases">
        <title>Isolation and Characterization of Novel Plasmid-specific Phages Infecting Bacteria Carrying Diverse Conjugative Plasmids.</title>
        <authorList>
            <person name="Parra B."/>
            <person name="Cockx B."/>
            <person name="Lutz V.T."/>
            <person name="Bronsted L."/>
            <person name="Smets B.F."/>
            <person name="Dechesne A."/>
        </authorList>
    </citation>
    <scope>NUCLEOTIDE SEQUENCE</scope>
</reference>
<dbReference type="EMBL" id="OQ829281">
    <property type="protein sequence ID" value="WHS68340.1"/>
    <property type="molecule type" value="Genomic_DNA"/>
</dbReference>
<proteinExistence type="predicted"/>
<evidence type="ECO:0000313" key="2">
    <source>
        <dbReference type="Proteomes" id="UP001223176"/>
    </source>
</evidence>
<organism evidence="1 2">
    <name type="scientific">phage PKM.Lu.22.1</name>
    <dbReference type="NCBI Taxonomy" id="3049197"/>
    <lineage>
        <taxon>Viruses</taxon>
        <taxon>Duplodnaviria</taxon>
        <taxon>Heunggongvirae</taxon>
        <taxon>Uroviricota</taxon>
        <taxon>Caudoviricetes</taxon>
        <taxon>Grimontviridae</taxon>
    </lineage>
</organism>
<accession>A0AAF0R9J7</accession>
<dbReference type="Proteomes" id="UP001223176">
    <property type="component" value="Segment"/>
</dbReference>
<name>A0AAF0R9J7_9CAUD</name>
<protein>
    <submittedName>
        <fullName evidence="1">Uncharacterized protein</fullName>
    </submittedName>
</protein>
<evidence type="ECO:0000313" key="1">
    <source>
        <dbReference type="EMBL" id="WHS68340.1"/>
    </source>
</evidence>
<keyword evidence="2" id="KW-1185">Reference proteome</keyword>
<sequence length="86" mass="10027">MYYKLTNGEEVNLRNNTEVAKFIYLVAPFKRLKFAEGVAVPHVTVTKEVSNILQIHNKLMNRKLKKHQELIDAIVFGEDYDDECPF</sequence>